<protein>
    <recommendedName>
        <fullName evidence="5">F-box domain-containing protein</fullName>
    </recommendedName>
</protein>
<evidence type="ECO:0000256" key="1">
    <source>
        <dbReference type="ARBA" id="ARBA00022737"/>
    </source>
</evidence>
<sequence>MLLFGLPNELLCQICEDLRTAQDIASFNRVNRQLYRVTEEYLYRFDAREGRSSALLWAAVHGRLQTAKKALKELQRDEQLTDGSGTDANTTNATATNPIDSALVHAAEKGRTALVRLLVENGADWSWRDPERRQSAMEAACSNGHIEVVKVLLNMGAEASEGYYMRPYPIQCAAMMGYTEIVRLLIDTGASADTCSDRPEGGSFPPLQLAVRGDHEGTAKLLIAKGAKINLRIGRMHTALEEAVMGNRLWAVRLLLASGAMVFAPHSGLVRRPALKWAEKPGREEIFELIKDQTVHVWPEGFSEEDTAAKRAMP</sequence>
<keyword evidence="7" id="KW-1185">Reference proteome</keyword>
<dbReference type="AlphaFoldDB" id="A0A9P4WFY8"/>
<reference evidence="6" key="1">
    <citation type="submission" date="2019-04" db="EMBL/GenBank/DDBJ databases">
        <title>Sequencing of skin fungus with MAO and IRED activity.</title>
        <authorList>
            <person name="Marsaioli A.J."/>
            <person name="Bonatto J.M.C."/>
            <person name="Reis Junior O."/>
        </authorList>
    </citation>
    <scope>NUCLEOTIDE SEQUENCE</scope>
    <source>
        <strain evidence="6">28M1</strain>
    </source>
</reference>
<dbReference type="SUPFAM" id="SSF48403">
    <property type="entry name" value="Ankyrin repeat"/>
    <property type="match status" value="1"/>
</dbReference>
<dbReference type="Gene3D" id="1.25.40.20">
    <property type="entry name" value="Ankyrin repeat-containing domain"/>
    <property type="match status" value="1"/>
</dbReference>
<dbReference type="CDD" id="cd09917">
    <property type="entry name" value="F-box_SF"/>
    <property type="match status" value="1"/>
</dbReference>
<feature type="repeat" description="ANK" evidence="3">
    <location>
        <begin position="132"/>
        <end position="160"/>
    </location>
</feature>
<dbReference type="Pfam" id="PF12937">
    <property type="entry name" value="F-box-like"/>
    <property type="match status" value="1"/>
</dbReference>
<keyword evidence="2 3" id="KW-0040">ANK repeat</keyword>
<feature type="domain" description="F-box" evidence="5">
    <location>
        <begin position="5"/>
        <end position="44"/>
    </location>
</feature>
<name>A0A9P4WFY8_9PLEO</name>
<evidence type="ECO:0000256" key="2">
    <source>
        <dbReference type="ARBA" id="ARBA00023043"/>
    </source>
</evidence>
<proteinExistence type="predicted"/>
<dbReference type="PANTHER" id="PTHR24126">
    <property type="entry name" value="ANKYRIN REPEAT, PH AND SEC7 DOMAIN CONTAINING PROTEIN SECG-RELATED"/>
    <property type="match status" value="1"/>
</dbReference>
<accession>A0A9P4WFY8</accession>
<comment type="caution">
    <text evidence="6">The sequence shown here is derived from an EMBL/GenBank/DDBJ whole genome shotgun (WGS) entry which is preliminary data.</text>
</comment>
<dbReference type="Proteomes" id="UP000758155">
    <property type="component" value="Unassembled WGS sequence"/>
</dbReference>
<keyword evidence="1" id="KW-0677">Repeat</keyword>
<evidence type="ECO:0000259" key="5">
    <source>
        <dbReference type="Pfam" id="PF12937"/>
    </source>
</evidence>
<evidence type="ECO:0000256" key="3">
    <source>
        <dbReference type="PROSITE-ProRule" id="PRU00023"/>
    </source>
</evidence>
<dbReference type="EMBL" id="SWKV01000178">
    <property type="protein sequence ID" value="KAF3031228.1"/>
    <property type="molecule type" value="Genomic_DNA"/>
</dbReference>
<feature type="repeat" description="ANK" evidence="3">
    <location>
        <begin position="169"/>
        <end position="197"/>
    </location>
</feature>
<dbReference type="InterPro" id="IPR036770">
    <property type="entry name" value="Ankyrin_rpt-contain_sf"/>
</dbReference>
<dbReference type="PANTHER" id="PTHR24126:SF14">
    <property type="entry name" value="ANK_REP_REGION DOMAIN-CONTAINING PROTEIN"/>
    <property type="match status" value="1"/>
</dbReference>
<evidence type="ECO:0000313" key="6">
    <source>
        <dbReference type="EMBL" id="KAF3031228.1"/>
    </source>
</evidence>
<dbReference type="OrthoDB" id="4772757at2759"/>
<dbReference type="SMART" id="SM00248">
    <property type="entry name" value="ANK"/>
    <property type="match status" value="6"/>
</dbReference>
<evidence type="ECO:0000313" key="7">
    <source>
        <dbReference type="Proteomes" id="UP000758155"/>
    </source>
</evidence>
<dbReference type="InterPro" id="IPR001810">
    <property type="entry name" value="F-box_dom"/>
</dbReference>
<dbReference type="Pfam" id="PF12796">
    <property type="entry name" value="Ank_2"/>
    <property type="match status" value="2"/>
</dbReference>
<dbReference type="PROSITE" id="PS50088">
    <property type="entry name" value="ANK_REPEAT"/>
    <property type="match status" value="3"/>
</dbReference>
<organism evidence="6 7">
    <name type="scientific">Didymella heteroderae</name>
    <dbReference type="NCBI Taxonomy" id="1769908"/>
    <lineage>
        <taxon>Eukaryota</taxon>
        <taxon>Fungi</taxon>
        <taxon>Dikarya</taxon>
        <taxon>Ascomycota</taxon>
        <taxon>Pezizomycotina</taxon>
        <taxon>Dothideomycetes</taxon>
        <taxon>Pleosporomycetidae</taxon>
        <taxon>Pleosporales</taxon>
        <taxon>Pleosporineae</taxon>
        <taxon>Didymellaceae</taxon>
        <taxon>Didymella</taxon>
    </lineage>
</organism>
<feature type="region of interest" description="Disordered" evidence="4">
    <location>
        <begin position="76"/>
        <end position="95"/>
    </location>
</feature>
<evidence type="ECO:0000256" key="4">
    <source>
        <dbReference type="SAM" id="MobiDB-lite"/>
    </source>
</evidence>
<feature type="repeat" description="ANK" evidence="3">
    <location>
        <begin position="101"/>
        <end position="130"/>
    </location>
</feature>
<dbReference type="PROSITE" id="PS50297">
    <property type="entry name" value="ANK_REP_REGION"/>
    <property type="match status" value="1"/>
</dbReference>
<gene>
    <name evidence="6" type="ORF">E8E12_001325</name>
</gene>
<dbReference type="InterPro" id="IPR002110">
    <property type="entry name" value="Ankyrin_rpt"/>
</dbReference>